<name>A0A9P4V314_9PLEO</name>
<proteinExistence type="predicted"/>
<dbReference type="EMBL" id="ML996155">
    <property type="protein sequence ID" value="KAF2733875.1"/>
    <property type="molecule type" value="Genomic_DNA"/>
</dbReference>
<evidence type="ECO:0000313" key="3">
    <source>
        <dbReference type="Proteomes" id="UP000799444"/>
    </source>
</evidence>
<dbReference type="Proteomes" id="UP000799444">
    <property type="component" value="Unassembled WGS sequence"/>
</dbReference>
<organism evidence="2 3">
    <name type="scientific">Polyplosphaeria fusca</name>
    <dbReference type="NCBI Taxonomy" id="682080"/>
    <lineage>
        <taxon>Eukaryota</taxon>
        <taxon>Fungi</taxon>
        <taxon>Dikarya</taxon>
        <taxon>Ascomycota</taxon>
        <taxon>Pezizomycotina</taxon>
        <taxon>Dothideomycetes</taxon>
        <taxon>Pleosporomycetidae</taxon>
        <taxon>Pleosporales</taxon>
        <taxon>Tetraplosphaeriaceae</taxon>
        <taxon>Polyplosphaeria</taxon>
    </lineage>
</organism>
<accession>A0A9P4V314</accession>
<reference evidence="2" key="1">
    <citation type="journal article" date="2020" name="Stud. Mycol.">
        <title>101 Dothideomycetes genomes: a test case for predicting lifestyles and emergence of pathogens.</title>
        <authorList>
            <person name="Haridas S."/>
            <person name="Albert R."/>
            <person name="Binder M."/>
            <person name="Bloem J."/>
            <person name="Labutti K."/>
            <person name="Salamov A."/>
            <person name="Andreopoulos B."/>
            <person name="Baker S."/>
            <person name="Barry K."/>
            <person name="Bills G."/>
            <person name="Bluhm B."/>
            <person name="Cannon C."/>
            <person name="Castanera R."/>
            <person name="Culley D."/>
            <person name="Daum C."/>
            <person name="Ezra D."/>
            <person name="Gonzalez J."/>
            <person name="Henrissat B."/>
            <person name="Kuo A."/>
            <person name="Liang C."/>
            <person name="Lipzen A."/>
            <person name="Lutzoni F."/>
            <person name="Magnuson J."/>
            <person name="Mondo S."/>
            <person name="Nolan M."/>
            <person name="Ohm R."/>
            <person name="Pangilinan J."/>
            <person name="Park H.-J."/>
            <person name="Ramirez L."/>
            <person name="Alfaro M."/>
            <person name="Sun H."/>
            <person name="Tritt A."/>
            <person name="Yoshinaga Y."/>
            <person name="Zwiers L.-H."/>
            <person name="Turgeon B."/>
            <person name="Goodwin S."/>
            <person name="Spatafora J."/>
            <person name="Crous P."/>
            <person name="Grigoriev I."/>
        </authorList>
    </citation>
    <scope>NUCLEOTIDE SEQUENCE</scope>
    <source>
        <strain evidence="2">CBS 125425</strain>
    </source>
</reference>
<gene>
    <name evidence="2" type="ORF">EJ04DRAFT_258081</name>
</gene>
<dbReference type="OrthoDB" id="5354616at2759"/>
<dbReference type="AlphaFoldDB" id="A0A9P4V314"/>
<sequence length="359" mass="39486">MFRINNDMEGLQIVEAEMASPLPEPVLLPKSALTSVSLRHPNEVEMPNLECSDPGRSRGGFLHGVLSLDTTAPRNQGYMKSHVRVMKNFSPSDSYVRVCTSRHQAPFHEVKALLSLVELVPSYAFLDENDCEYPLFLRSAGLTLGLTYKVKCVDNPSESALDLYGLQGALIGATFEVQYPAKSILLHRKGKSAAERLRSAKVQMWTDSKELTSAPDGPGPATGSSNEGPTSPRHRAIPLDSSDEDVEATKIYLYSQHCIYVLFVSDRIVATKQPSAKKLISRTQPTTLSLTPNKLKGISSIRVRVIEGDSRSPAGIPIDHTKLRFAGQDTAAFAEFQSLQIEFPSSEGKQQCRPPQIYI</sequence>
<feature type="region of interest" description="Disordered" evidence="1">
    <location>
        <begin position="209"/>
        <end position="241"/>
    </location>
</feature>
<protein>
    <submittedName>
        <fullName evidence="2">Uncharacterized protein</fullName>
    </submittedName>
</protein>
<comment type="caution">
    <text evidence="2">The sequence shown here is derived from an EMBL/GenBank/DDBJ whole genome shotgun (WGS) entry which is preliminary data.</text>
</comment>
<keyword evidence="3" id="KW-1185">Reference proteome</keyword>
<evidence type="ECO:0000313" key="2">
    <source>
        <dbReference type="EMBL" id="KAF2733875.1"/>
    </source>
</evidence>
<evidence type="ECO:0000256" key="1">
    <source>
        <dbReference type="SAM" id="MobiDB-lite"/>
    </source>
</evidence>